<accession>A0A3Q7EEL0</accession>
<evidence type="ECO:0000313" key="1">
    <source>
        <dbReference type="EnsemblPlants" id="Solyc01g058245.1.1"/>
    </source>
</evidence>
<protein>
    <submittedName>
        <fullName evidence="1">Uncharacterized protein</fullName>
    </submittedName>
</protein>
<name>A0A3Q7EEL0_SOLLC</name>
<dbReference type="Proteomes" id="UP000004994">
    <property type="component" value="Chromosome 1"/>
</dbReference>
<dbReference type="Gramene" id="Solyc01g058245.1.1">
    <property type="protein sequence ID" value="Solyc01g058245.1.1"/>
    <property type="gene ID" value="Solyc01g058245.1"/>
</dbReference>
<dbReference type="EnsemblPlants" id="Solyc01g058245.1.1">
    <property type="protein sequence ID" value="Solyc01g058245.1.1"/>
    <property type="gene ID" value="Solyc01g058245.1"/>
</dbReference>
<dbReference type="InParanoid" id="A0A3Q7EEL0"/>
<keyword evidence="2" id="KW-1185">Reference proteome</keyword>
<organism evidence="1">
    <name type="scientific">Solanum lycopersicum</name>
    <name type="common">Tomato</name>
    <name type="synonym">Lycopersicon esculentum</name>
    <dbReference type="NCBI Taxonomy" id="4081"/>
    <lineage>
        <taxon>Eukaryota</taxon>
        <taxon>Viridiplantae</taxon>
        <taxon>Streptophyta</taxon>
        <taxon>Embryophyta</taxon>
        <taxon>Tracheophyta</taxon>
        <taxon>Spermatophyta</taxon>
        <taxon>Magnoliopsida</taxon>
        <taxon>eudicotyledons</taxon>
        <taxon>Gunneridae</taxon>
        <taxon>Pentapetalae</taxon>
        <taxon>asterids</taxon>
        <taxon>lamiids</taxon>
        <taxon>Solanales</taxon>
        <taxon>Solanaceae</taxon>
        <taxon>Solanoideae</taxon>
        <taxon>Solaneae</taxon>
        <taxon>Solanum</taxon>
        <taxon>Solanum subgen. Lycopersicon</taxon>
    </lineage>
</organism>
<reference evidence="1" key="1">
    <citation type="journal article" date="2012" name="Nature">
        <title>The tomato genome sequence provides insights into fleshy fruit evolution.</title>
        <authorList>
            <consortium name="Tomato Genome Consortium"/>
        </authorList>
    </citation>
    <scope>NUCLEOTIDE SEQUENCE [LARGE SCALE GENOMIC DNA]</scope>
    <source>
        <strain evidence="1">cv. Heinz 1706</strain>
    </source>
</reference>
<sequence>MAQDGIVVFADASVHKETKTGSIGVVAMDSYGNLLHAFGSSMREINNLKTTLFAAFGMKDLGQAKQNLGMKISKG</sequence>
<dbReference type="AlphaFoldDB" id="A0A3Q7EEL0"/>
<evidence type="ECO:0000313" key="2">
    <source>
        <dbReference type="Proteomes" id="UP000004994"/>
    </source>
</evidence>
<proteinExistence type="predicted"/>
<reference evidence="1" key="2">
    <citation type="submission" date="2019-01" db="UniProtKB">
        <authorList>
            <consortium name="EnsemblPlants"/>
        </authorList>
    </citation>
    <scope>IDENTIFICATION</scope>
    <source>
        <strain evidence="1">cv. Heinz 1706</strain>
    </source>
</reference>